<reference evidence="2 3" key="1">
    <citation type="submission" date="2021-04" db="EMBL/GenBank/DDBJ databases">
        <title>Genomics, taxonomy and metabolism of representatives of sulfur bacteria of the genus Thiothrix: Thiothrix fructosivorans QT, Thiothrix unzii A1T and three new species, Thiothrix subterranea sp. nov., Thiothrix litoralis sp. nov. and 'Candidatus Thiothrix anitrata' sp. nov.</title>
        <authorList>
            <person name="Ravin N.V."/>
            <person name="Smolyakov D."/>
            <person name="Rudenko T.S."/>
            <person name="Mardanov A.V."/>
            <person name="Beletsky A.V."/>
            <person name="Markov N.D."/>
            <person name="Fomenkov A.I."/>
            <person name="Roberts R.J."/>
            <person name="Karnachuk O.V."/>
            <person name="Novikov A."/>
            <person name="Grabovich M.Y."/>
        </authorList>
    </citation>
    <scope>NUCLEOTIDE SEQUENCE [LARGE SCALE GENOMIC DNA]</scope>
    <source>
        <strain evidence="2 3">A52</strain>
    </source>
</reference>
<accession>A0ABX7X6R7</accession>
<evidence type="ECO:0000313" key="3">
    <source>
        <dbReference type="Proteomes" id="UP000672027"/>
    </source>
</evidence>
<name>A0ABX7X6R7_9GAMM</name>
<feature type="signal peptide" evidence="1">
    <location>
        <begin position="1"/>
        <end position="18"/>
    </location>
</feature>
<keyword evidence="3" id="KW-1185">Reference proteome</keyword>
<sequence length="110" mass="11986">MKYYILMFLLFFSVNASAVEDDWLGKDKAAHFGISAAVGFAAYSYTEDKTTAFGIAMIPGVLKEVADSQKKGGRFSEKDLVWDAVGAFVGVQGGEWAFSKKGVSWGTSFY</sequence>
<dbReference type="RefSeq" id="WP_210227741.1">
    <property type="nucleotide sequence ID" value="NZ_CP072800.1"/>
</dbReference>
<feature type="chain" id="PRO_5045934147" description="Lipoprotein" evidence="1">
    <location>
        <begin position="19"/>
        <end position="110"/>
    </location>
</feature>
<gene>
    <name evidence="2" type="ORF">J8380_01795</name>
</gene>
<dbReference type="Proteomes" id="UP000672027">
    <property type="component" value="Chromosome"/>
</dbReference>
<proteinExistence type="predicted"/>
<organism evidence="2 3">
    <name type="scientific">Candidatus Thiothrix anitrata</name>
    <dbReference type="NCBI Taxonomy" id="2823902"/>
    <lineage>
        <taxon>Bacteria</taxon>
        <taxon>Pseudomonadati</taxon>
        <taxon>Pseudomonadota</taxon>
        <taxon>Gammaproteobacteria</taxon>
        <taxon>Thiotrichales</taxon>
        <taxon>Thiotrichaceae</taxon>
        <taxon>Thiothrix</taxon>
    </lineage>
</organism>
<evidence type="ECO:0000256" key="1">
    <source>
        <dbReference type="SAM" id="SignalP"/>
    </source>
</evidence>
<evidence type="ECO:0008006" key="4">
    <source>
        <dbReference type="Google" id="ProtNLM"/>
    </source>
</evidence>
<evidence type="ECO:0000313" key="2">
    <source>
        <dbReference type="EMBL" id="QTR50343.1"/>
    </source>
</evidence>
<dbReference type="EMBL" id="CP072800">
    <property type="protein sequence ID" value="QTR50343.1"/>
    <property type="molecule type" value="Genomic_DNA"/>
</dbReference>
<keyword evidence="1" id="KW-0732">Signal</keyword>
<protein>
    <recommendedName>
        <fullName evidence="4">Lipoprotein</fullName>
    </recommendedName>
</protein>